<dbReference type="CDD" id="cd00082">
    <property type="entry name" value="HisKA"/>
    <property type="match status" value="1"/>
</dbReference>
<dbReference type="InterPro" id="IPR036890">
    <property type="entry name" value="HATPase_C_sf"/>
</dbReference>
<feature type="transmembrane region" description="Helical" evidence="11">
    <location>
        <begin position="170"/>
        <end position="189"/>
    </location>
</feature>
<dbReference type="InterPro" id="IPR050428">
    <property type="entry name" value="TCS_sensor_his_kinase"/>
</dbReference>
<dbReference type="InterPro" id="IPR004358">
    <property type="entry name" value="Sig_transdc_His_kin-like_C"/>
</dbReference>
<proteinExistence type="predicted"/>
<dbReference type="CDD" id="cd00075">
    <property type="entry name" value="HATPase"/>
    <property type="match status" value="1"/>
</dbReference>
<dbReference type="PRINTS" id="PR00344">
    <property type="entry name" value="BCTRLSENSOR"/>
</dbReference>
<dbReference type="SUPFAM" id="SSF55874">
    <property type="entry name" value="ATPase domain of HSP90 chaperone/DNA topoisomerase II/histidine kinase"/>
    <property type="match status" value="1"/>
</dbReference>
<dbReference type="OrthoDB" id="9786919at2"/>
<keyword evidence="5" id="KW-0808">Transferase</keyword>
<gene>
    <name evidence="13" type="ORF">DMP07_01115</name>
</gene>
<dbReference type="Proteomes" id="UP000267368">
    <property type="component" value="Unassembled WGS sequence"/>
</dbReference>
<evidence type="ECO:0000256" key="5">
    <source>
        <dbReference type="ARBA" id="ARBA00022679"/>
    </source>
</evidence>
<dbReference type="EC" id="2.7.13.3" evidence="3"/>
<organism evidence="13 14">
    <name type="scientific">Slackia faecicanis</name>
    <dbReference type="NCBI Taxonomy" id="255723"/>
    <lineage>
        <taxon>Bacteria</taxon>
        <taxon>Bacillati</taxon>
        <taxon>Actinomycetota</taxon>
        <taxon>Coriobacteriia</taxon>
        <taxon>Eggerthellales</taxon>
        <taxon>Eggerthellaceae</taxon>
        <taxon>Slackia</taxon>
    </lineage>
</organism>
<evidence type="ECO:0000256" key="8">
    <source>
        <dbReference type="ARBA" id="ARBA00022989"/>
    </source>
</evidence>
<name>A0A3N0AH53_9ACTN</name>
<dbReference type="SMART" id="SM00387">
    <property type="entry name" value="HATPase_c"/>
    <property type="match status" value="1"/>
</dbReference>
<keyword evidence="9" id="KW-0902">Two-component regulatory system</keyword>
<dbReference type="Gene3D" id="3.30.565.10">
    <property type="entry name" value="Histidine kinase-like ATPase, C-terminal domain"/>
    <property type="match status" value="1"/>
</dbReference>
<dbReference type="PANTHER" id="PTHR45436">
    <property type="entry name" value="SENSOR HISTIDINE KINASE YKOH"/>
    <property type="match status" value="1"/>
</dbReference>
<evidence type="ECO:0000256" key="4">
    <source>
        <dbReference type="ARBA" id="ARBA00022553"/>
    </source>
</evidence>
<evidence type="ECO:0000256" key="7">
    <source>
        <dbReference type="ARBA" id="ARBA00022777"/>
    </source>
</evidence>
<keyword evidence="10 11" id="KW-0472">Membrane</keyword>
<dbReference type="GO" id="GO:0005886">
    <property type="term" value="C:plasma membrane"/>
    <property type="evidence" value="ECO:0007669"/>
    <property type="project" value="UniProtKB-SubCell"/>
</dbReference>
<dbReference type="AlphaFoldDB" id="A0A3N0AH53"/>
<comment type="caution">
    <text evidence="13">The sequence shown here is derived from an EMBL/GenBank/DDBJ whole genome shotgun (WGS) entry which is preliminary data.</text>
</comment>
<sequence length="485" mass="52114">MDRLKTFGKRGAERRRGMPFSLFIVRYFAYVLFGALFLAGAVVSLIIVAVDSGALYPGNYASINRDAMVGAIEERGTASADDIPSCYRWGVFDESGRLVDGDFDARSEGLAKEFLQDGGIDSVVYSSPFASPVYAARAMLEDGSVCVLVYDFNPDFASKTLRDRLPDPQGFILAVGACLFVAMVALIAMRASHMMRRALSPLVDAAHRIGDRELDFEVINGSVREANDVLDAVDDMRKSLKTSLEAQWAAEQAQRDALSSLAHDLKTPLTIVRGNADLLLESSLDEEQAASARFIGDAACDMEDFIGRIIDVTRSSGGAHPEGRRVACARGLCDEAVREAKALASARGSSFDASIEGVPSDVFVRIDADIVQAVSNLVDNAFEYGASPVTMRCRYASERAADASSDVAGRLEISVEDEGPGFSESALAHASERFYRDDAARMRDGHHGLGLAIASERVRACGGTLALDNTARGARATITLPCFEA</sequence>
<reference evidence="14" key="1">
    <citation type="submission" date="2018-05" db="EMBL/GenBank/DDBJ databases">
        <title>Genome Sequencing of selected type strains of the family Eggerthellaceae.</title>
        <authorList>
            <person name="Danylec N."/>
            <person name="Stoll D.A."/>
            <person name="Doetsch A."/>
            <person name="Huch M."/>
        </authorList>
    </citation>
    <scope>NUCLEOTIDE SEQUENCE [LARGE SCALE GENOMIC DNA]</scope>
    <source>
        <strain evidence="14">DSM 17537</strain>
    </source>
</reference>
<evidence type="ECO:0000256" key="10">
    <source>
        <dbReference type="ARBA" id="ARBA00023136"/>
    </source>
</evidence>
<feature type="domain" description="Histidine kinase" evidence="12">
    <location>
        <begin position="260"/>
        <end position="484"/>
    </location>
</feature>
<dbReference type="PANTHER" id="PTHR45436:SF5">
    <property type="entry name" value="SENSOR HISTIDINE KINASE TRCS"/>
    <property type="match status" value="1"/>
</dbReference>
<protein>
    <recommendedName>
        <fullName evidence="3">histidine kinase</fullName>
        <ecNumber evidence="3">2.7.13.3</ecNumber>
    </recommendedName>
</protein>
<evidence type="ECO:0000256" key="9">
    <source>
        <dbReference type="ARBA" id="ARBA00023012"/>
    </source>
</evidence>
<evidence type="ECO:0000256" key="3">
    <source>
        <dbReference type="ARBA" id="ARBA00012438"/>
    </source>
</evidence>
<keyword evidence="14" id="KW-1185">Reference proteome</keyword>
<dbReference type="Gene3D" id="6.10.340.10">
    <property type="match status" value="1"/>
</dbReference>
<keyword evidence="4" id="KW-0597">Phosphoprotein</keyword>
<evidence type="ECO:0000313" key="13">
    <source>
        <dbReference type="EMBL" id="RNL21477.1"/>
    </source>
</evidence>
<comment type="subcellular location">
    <subcellularLocation>
        <location evidence="2">Cell membrane</location>
    </subcellularLocation>
</comment>
<dbReference type="GO" id="GO:0000155">
    <property type="term" value="F:phosphorelay sensor kinase activity"/>
    <property type="evidence" value="ECO:0007669"/>
    <property type="project" value="InterPro"/>
</dbReference>
<dbReference type="InterPro" id="IPR003594">
    <property type="entry name" value="HATPase_dom"/>
</dbReference>
<dbReference type="SUPFAM" id="SSF47384">
    <property type="entry name" value="Homodimeric domain of signal transducing histidine kinase"/>
    <property type="match status" value="1"/>
</dbReference>
<evidence type="ECO:0000313" key="14">
    <source>
        <dbReference type="Proteomes" id="UP000267368"/>
    </source>
</evidence>
<keyword evidence="8 11" id="KW-1133">Transmembrane helix</keyword>
<dbReference type="PROSITE" id="PS50109">
    <property type="entry name" value="HIS_KIN"/>
    <property type="match status" value="1"/>
</dbReference>
<accession>A0A3N0AH53</accession>
<evidence type="ECO:0000259" key="12">
    <source>
        <dbReference type="PROSITE" id="PS50109"/>
    </source>
</evidence>
<evidence type="ECO:0000256" key="6">
    <source>
        <dbReference type="ARBA" id="ARBA00022692"/>
    </source>
</evidence>
<dbReference type="EMBL" id="QICB01000001">
    <property type="protein sequence ID" value="RNL21477.1"/>
    <property type="molecule type" value="Genomic_DNA"/>
</dbReference>
<evidence type="ECO:0000256" key="11">
    <source>
        <dbReference type="SAM" id="Phobius"/>
    </source>
</evidence>
<keyword evidence="6 11" id="KW-0812">Transmembrane</keyword>
<dbReference type="RefSeq" id="WP_123197319.1">
    <property type="nucleotide sequence ID" value="NZ_QICB01000001.1"/>
</dbReference>
<dbReference type="SMART" id="SM00388">
    <property type="entry name" value="HisKA"/>
    <property type="match status" value="1"/>
</dbReference>
<comment type="catalytic activity">
    <reaction evidence="1">
        <text>ATP + protein L-histidine = ADP + protein N-phospho-L-histidine.</text>
        <dbReference type="EC" id="2.7.13.3"/>
    </reaction>
</comment>
<dbReference type="Gene3D" id="1.10.287.130">
    <property type="match status" value="1"/>
</dbReference>
<evidence type="ECO:0000256" key="1">
    <source>
        <dbReference type="ARBA" id="ARBA00000085"/>
    </source>
</evidence>
<keyword evidence="7 13" id="KW-0418">Kinase</keyword>
<dbReference type="Pfam" id="PF00512">
    <property type="entry name" value="HisKA"/>
    <property type="match status" value="1"/>
</dbReference>
<dbReference type="Pfam" id="PF02518">
    <property type="entry name" value="HATPase_c"/>
    <property type="match status" value="1"/>
</dbReference>
<dbReference type="InterPro" id="IPR003661">
    <property type="entry name" value="HisK_dim/P_dom"/>
</dbReference>
<dbReference type="InterPro" id="IPR036097">
    <property type="entry name" value="HisK_dim/P_sf"/>
</dbReference>
<evidence type="ECO:0000256" key="2">
    <source>
        <dbReference type="ARBA" id="ARBA00004236"/>
    </source>
</evidence>
<feature type="transmembrane region" description="Helical" evidence="11">
    <location>
        <begin position="20"/>
        <end position="50"/>
    </location>
</feature>
<dbReference type="InterPro" id="IPR005467">
    <property type="entry name" value="His_kinase_dom"/>
</dbReference>